<dbReference type="Proteomes" id="UP000073816">
    <property type="component" value="Chromosome"/>
</dbReference>
<keyword evidence="1" id="KW-0472">Membrane</keyword>
<dbReference type="AlphaFoldDB" id="A0A142EPL2"/>
<proteinExistence type="predicted"/>
<reference evidence="2 3" key="2">
    <citation type="journal article" date="2016" name="Genome Announc.">
        <title>Complete Genome Sequence of Algoriphagus sp. Strain M8-2, Isolated from a Brackish Lake.</title>
        <authorList>
            <person name="Muraguchi Y."/>
            <person name="Kushimoto K."/>
            <person name="Ohtsubo Y."/>
            <person name="Suzuki T."/>
            <person name="Dohra H."/>
            <person name="Kimbara K."/>
            <person name="Shintani M."/>
        </authorList>
    </citation>
    <scope>NUCLEOTIDE SEQUENCE [LARGE SCALE GENOMIC DNA]</scope>
    <source>
        <strain evidence="2 3">M8-2</strain>
    </source>
</reference>
<evidence type="ECO:0000313" key="3">
    <source>
        <dbReference type="Proteomes" id="UP000073816"/>
    </source>
</evidence>
<sequence>MIKGLTVLSISFLLGMWLGDLLGSLFGLSSNVGGVGFAMVFLILAKAYLSHKGYWKEEWESGVDFWNKLYIPVVIAMAASLNVKSAVNSGLLAVFAGIIPVIIAFVVLKLLIQKSSLKS</sequence>
<dbReference type="PATRIC" id="fig|1727163.4.peg.2410"/>
<dbReference type="InterPro" id="IPR004690">
    <property type="entry name" value="Maln_transptMadL"/>
</dbReference>
<accession>A0A142EPL2</accession>
<keyword evidence="1" id="KW-0812">Transmembrane</keyword>
<dbReference type="KEGG" id="alm:AO498_11525"/>
<keyword evidence="3" id="KW-1185">Reference proteome</keyword>
<organism evidence="2 3">
    <name type="scientific">Algoriphagus sanaruensis</name>
    <dbReference type="NCBI Taxonomy" id="1727163"/>
    <lineage>
        <taxon>Bacteria</taxon>
        <taxon>Pseudomonadati</taxon>
        <taxon>Bacteroidota</taxon>
        <taxon>Cytophagia</taxon>
        <taxon>Cytophagales</taxon>
        <taxon>Cyclobacteriaceae</taxon>
        <taxon>Algoriphagus</taxon>
    </lineage>
</organism>
<dbReference type="EMBL" id="CP012836">
    <property type="protein sequence ID" value="AMQ57067.1"/>
    <property type="molecule type" value="Genomic_DNA"/>
</dbReference>
<protein>
    <submittedName>
        <fullName evidence="2">Malonate transporter</fullName>
    </submittedName>
</protein>
<reference evidence="3" key="1">
    <citation type="submission" date="2015-09" db="EMBL/GenBank/DDBJ databases">
        <title>Complete sequence of Algoriphagus sp. M8-2.</title>
        <authorList>
            <person name="Shintani M."/>
        </authorList>
    </citation>
    <scope>NUCLEOTIDE SEQUENCE [LARGE SCALE GENOMIC DNA]</scope>
    <source>
        <strain evidence="3">M8-2</strain>
    </source>
</reference>
<keyword evidence="1" id="KW-1133">Transmembrane helix</keyword>
<feature type="transmembrane region" description="Helical" evidence="1">
    <location>
        <begin position="32"/>
        <end position="49"/>
    </location>
</feature>
<dbReference type="STRING" id="1727163.AO498_11525"/>
<dbReference type="Pfam" id="PF03817">
    <property type="entry name" value="MadL"/>
    <property type="match status" value="1"/>
</dbReference>
<dbReference type="GO" id="GO:0016020">
    <property type="term" value="C:membrane"/>
    <property type="evidence" value="ECO:0007669"/>
    <property type="project" value="InterPro"/>
</dbReference>
<name>A0A142EPL2_9BACT</name>
<evidence type="ECO:0000313" key="2">
    <source>
        <dbReference type="EMBL" id="AMQ57067.1"/>
    </source>
</evidence>
<dbReference type="OrthoDB" id="286752at2"/>
<evidence type="ECO:0000256" key="1">
    <source>
        <dbReference type="SAM" id="Phobius"/>
    </source>
</evidence>
<gene>
    <name evidence="2" type="ORF">AO498_11525</name>
</gene>
<dbReference type="RefSeq" id="WP_067550450.1">
    <property type="nucleotide sequence ID" value="NZ_CP012836.1"/>
</dbReference>
<feature type="transmembrane region" description="Helical" evidence="1">
    <location>
        <begin position="93"/>
        <end position="112"/>
    </location>
</feature>